<keyword evidence="4 7" id="KW-1133">Transmembrane helix</keyword>
<dbReference type="Pfam" id="PF01529">
    <property type="entry name" value="DHHC"/>
    <property type="match status" value="1"/>
</dbReference>
<comment type="catalytic activity">
    <reaction evidence="7">
        <text>L-cysteinyl-[protein] + hexadecanoyl-CoA = S-hexadecanoyl-L-cysteinyl-[protein] + CoA</text>
        <dbReference type="Rhea" id="RHEA:36683"/>
        <dbReference type="Rhea" id="RHEA-COMP:10131"/>
        <dbReference type="Rhea" id="RHEA-COMP:11032"/>
        <dbReference type="ChEBI" id="CHEBI:29950"/>
        <dbReference type="ChEBI" id="CHEBI:57287"/>
        <dbReference type="ChEBI" id="CHEBI:57379"/>
        <dbReference type="ChEBI" id="CHEBI:74151"/>
        <dbReference type="EC" id="2.3.1.225"/>
    </reaction>
</comment>
<dbReference type="PANTHER" id="PTHR22883">
    <property type="entry name" value="ZINC FINGER DHHC DOMAIN CONTAINING PROTEIN"/>
    <property type="match status" value="1"/>
</dbReference>
<dbReference type="Proteomes" id="UP000000600">
    <property type="component" value="Unassembled WGS sequence"/>
</dbReference>
<keyword evidence="5 7" id="KW-0472">Membrane</keyword>
<dbReference type="FunCoup" id="A0DIS6">
    <property type="interactions" value="7"/>
</dbReference>
<dbReference type="eggNOG" id="KOG1311">
    <property type="taxonomic scope" value="Eukaryota"/>
</dbReference>
<dbReference type="EMBL" id="CT868452">
    <property type="protein sequence ID" value="CAK82943.1"/>
    <property type="molecule type" value="Genomic_DNA"/>
</dbReference>
<keyword evidence="6 7" id="KW-0012">Acyltransferase</keyword>
<keyword evidence="3 7" id="KW-0812">Transmembrane</keyword>
<dbReference type="GO" id="GO:0005794">
    <property type="term" value="C:Golgi apparatus"/>
    <property type="evidence" value="ECO:0000318"/>
    <property type="project" value="GO_Central"/>
</dbReference>
<sequence length="303" mass="35341">MNKNSINKNGCTQSPTLHQLITYILYFPNILNCFFLISLLDYYAIHFTILGILTLMSIISSVKTTLSRPIDQFIIQQYKAQVQGQHFDNGSNKLESFCEICNAYVQENTKHCRNCDRCCQGFDHHCKWINNCVGNLNYNLFIFMITSTLFLFMYTMLIYISIIVLYQTNYETLLIDNELQKFHFTKENDLNVKYILSIVMLGDSTLIVILMLQLLLFHIYLIIKGTTTYDFIMKSQFKKILPQFQIGPQTFQNASKTTQKVIHEIYGLAKKNTLVEITQNQHKMIPDKQTIQDETIIENQIQA</sequence>
<evidence type="ECO:0000313" key="10">
    <source>
        <dbReference type="Proteomes" id="UP000000600"/>
    </source>
</evidence>
<dbReference type="GeneID" id="5036125"/>
<evidence type="ECO:0000256" key="6">
    <source>
        <dbReference type="ARBA" id="ARBA00023315"/>
    </source>
</evidence>
<dbReference type="InterPro" id="IPR001594">
    <property type="entry name" value="Palmitoyltrfase_DHHC"/>
</dbReference>
<dbReference type="GO" id="GO:0019706">
    <property type="term" value="F:protein-cysteine S-palmitoyltransferase activity"/>
    <property type="evidence" value="ECO:0000318"/>
    <property type="project" value="GO_Central"/>
</dbReference>
<comment type="similarity">
    <text evidence="7">Belongs to the DHHC palmitoyltransferase family.</text>
</comment>
<keyword evidence="2 7" id="KW-0808">Transferase</keyword>
<accession>A0DIS6</accession>
<evidence type="ECO:0000256" key="7">
    <source>
        <dbReference type="RuleBase" id="RU079119"/>
    </source>
</evidence>
<evidence type="ECO:0000256" key="1">
    <source>
        <dbReference type="ARBA" id="ARBA00004141"/>
    </source>
</evidence>
<dbReference type="InParanoid" id="A0DIS6"/>
<protein>
    <recommendedName>
        <fullName evidence="7">Palmitoyltransferase</fullName>
        <ecNumber evidence="7">2.3.1.225</ecNumber>
    </recommendedName>
</protein>
<dbReference type="OMA" id="NNCVGNL"/>
<evidence type="ECO:0000256" key="3">
    <source>
        <dbReference type="ARBA" id="ARBA00022692"/>
    </source>
</evidence>
<dbReference type="GO" id="GO:0006612">
    <property type="term" value="P:protein targeting to membrane"/>
    <property type="evidence" value="ECO:0000318"/>
    <property type="project" value="GO_Central"/>
</dbReference>
<keyword evidence="10" id="KW-1185">Reference proteome</keyword>
<dbReference type="OrthoDB" id="288061at2759"/>
<comment type="subcellular location">
    <subcellularLocation>
        <location evidence="1">Membrane</location>
        <topology evidence="1">Multi-pass membrane protein</topology>
    </subcellularLocation>
</comment>
<evidence type="ECO:0000256" key="4">
    <source>
        <dbReference type="ARBA" id="ARBA00022989"/>
    </source>
</evidence>
<comment type="domain">
    <text evidence="7">The DHHC domain is required for palmitoyltransferase activity.</text>
</comment>
<proteinExistence type="inferred from homology"/>
<dbReference type="PROSITE" id="PS50216">
    <property type="entry name" value="DHHC"/>
    <property type="match status" value="1"/>
</dbReference>
<dbReference type="AlphaFoldDB" id="A0DIS6"/>
<dbReference type="PANTHER" id="PTHR22883:SF203">
    <property type="entry name" value="PALMITOYLTRANSFERASE"/>
    <property type="match status" value="1"/>
</dbReference>
<dbReference type="EC" id="2.3.1.225" evidence="7"/>
<evidence type="ECO:0000313" key="9">
    <source>
        <dbReference type="EMBL" id="CAK82943.1"/>
    </source>
</evidence>
<evidence type="ECO:0000259" key="8">
    <source>
        <dbReference type="Pfam" id="PF01529"/>
    </source>
</evidence>
<name>A0DIS6_PARTE</name>
<feature type="transmembrane region" description="Helical" evidence="7">
    <location>
        <begin position="20"/>
        <end position="37"/>
    </location>
</feature>
<feature type="transmembrane region" description="Helical" evidence="7">
    <location>
        <begin position="194"/>
        <end position="223"/>
    </location>
</feature>
<organism evidence="9 10">
    <name type="scientific">Paramecium tetraurelia</name>
    <dbReference type="NCBI Taxonomy" id="5888"/>
    <lineage>
        <taxon>Eukaryota</taxon>
        <taxon>Sar</taxon>
        <taxon>Alveolata</taxon>
        <taxon>Ciliophora</taxon>
        <taxon>Intramacronucleata</taxon>
        <taxon>Oligohymenophorea</taxon>
        <taxon>Peniculida</taxon>
        <taxon>Parameciidae</taxon>
        <taxon>Paramecium</taxon>
    </lineage>
</organism>
<dbReference type="RefSeq" id="XP_001450340.1">
    <property type="nucleotide sequence ID" value="XM_001450303.1"/>
</dbReference>
<feature type="domain" description="Palmitoyltransferase DHHC" evidence="8">
    <location>
        <begin position="93"/>
        <end position="234"/>
    </location>
</feature>
<gene>
    <name evidence="9" type="ORF">GSPATT00017300001</name>
</gene>
<dbReference type="GO" id="GO:0016020">
    <property type="term" value="C:membrane"/>
    <property type="evidence" value="ECO:0007669"/>
    <property type="project" value="UniProtKB-SubCell"/>
</dbReference>
<dbReference type="STRING" id="5888.A0DIS6"/>
<evidence type="ECO:0000256" key="2">
    <source>
        <dbReference type="ARBA" id="ARBA00022679"/>
    </source>
</evidence>
<dbReference type="GO" id="GO:0005783">
    <property type="term" value="C:endoplasmic reticulum"/>
    <property type="evidence" value="ECO:0000318"/>
    <property type="project" value="GO_Central"/>
</dbReference>
<dbReference type="HOGENOM" id="CLU_919683_0_0_1"/>
<dbReference type="KEGG" id="ptm:GSPATT00017300001"/>
<feature type="transmembrane region" description="Helical" evidence="7">
    <location>
        <begin position="140"/>
        <end position="166"/>
    </location>
</feature>
<feature type="transmembrane region" description="Helical" evidence="7">
    <location>
        <begin position="43"/>
        <end position="62"/>
    </location>
</feature>
<dbReference type="InterPro" id="IPR039859">
    <property type="entry name" value="PFA4/ZDH16/20/ERF2-like"/>
</dbReference>
<evidence type="ECO:0000256" key="5">
    <source>
        <dbReference type="ARBA" id="ARBA00023136"/>
    </source>
</evidence>
<reference evidence="9 10" key="1">
    <citation type="journal article" date="2006" name="Nature">
        <title>Global trends of whole-genome duplications revealed by the ciliate Paramecium tetraurelia.</title>
        <authorList>
            <consortium name="Genoscope"/>
            <person name="Aury J.-M."/>
            <person name="Jaillon O."/>
            <person name="Duret L."/>
            <person name="Noel B."/>
            <person name="Jubin C."/>
            <person name="Porcel B.M."/>
            <person name="Segurens B."/>
            <person name="Daubin V."/>
            <person name="Anthouard V."/>
            <person name="Aiach N."/>
            <person name="Arnaiz O."/>
            <person name="Billaut A."/>
            <person name="Beisson J."/>
            <person name="Blanc I."/>
            <person name="Bouhouche K."/>
            <person name="Camara F."/>
            <person name="Duharcourt S."/>
            <person name="Guigo R."/>
            <person name="Gogendeau D."/>
            <person name="Katinka M."/>
            <person name="Keller A.-M."/>
            <person name="Kissmehl R."/>
            <person name="Klotz C."/>
            <person name="Koll F."/>
            <person name="Le Moue A."/>
            <person name="Lepere C."/>
            <person name="Malinsky S."/>
            <person name="Nowacki M."/>
            <person name="Nowak J.K."/>
            <person name="Plattner H."/>
            <person name="Poulain J."/>
            <person name="Ruiz F."/>
            <person name="Serrano V."/>
            <person name="Zagulski M."/>
            <person name="Dessen P."/>
            <person name="Betermier M."/>
            <person name="Weissenbach J."/>
            <person name="Scarpelli C."/>
            <person name="Schachter V."/>
            <person name="Sperling L."/>
            <person name="Meyer E."/>
            <person name="Cohen J."/>
            <person name="Wincker P."/>
        </authorList>
    </citation>
    <scope>NUCLEOTIDE SEQUENCE [LARGE SCALE GENOMIC DNA]</scope>
    <source>
        <strain evidence="9 10">Stock d4-2</strain>
    </source>
</reference>